<evidence type="ECO:0000256" key="5">
    <source>
        <dbReference type="ARBA" id="ARBA00022519"/>
    </source>
</evidence>
<dbReference type="InterPro" id="IPR051045">
    <property type="entry name" value="TonB-dependent_transducer"/>
</dbReference>
<dbReference type="EMBL" id="JACIDT010000001">
    <property type="protein sequence ID" value="MBB3924738.1"/>
    <property type="molecule type" value="Genomic_DNA"/>
</dbReference>
<dbReference type="PANTHER" id="PTHR33446">
    <property type="entry name" value="PROTEIN TONB-RELATED"/>
    <property type="match status" value="1"/>
</dbReference>
<keyword evidence="6 11" id="KW-0812">Transmembrane</keyword>
<dbReference type="AlphaFoldDB" id="A0A7W6BDD4"/>
<dbReference type="PANTHER" id="PTHR33446:SF2">
    <property type="entry name" value="PROTEIN TONB"/>
    <property type="match status" value="1"/>
</dbReference>
<comment type="similarity">
    <text evidence="2">Belongs to the TonB family.</text>
</comment>
<evidence type="ECO:0000256" key="3">
    <source>
        <dbReference type="ARBA" id="ARBA00022448"/>
    </source>
</evidence>
<evidence type="ECO:0000256" key="9">
    <source>
        <dbReference type="ARBA" id="ARBA00023136"/>
    </source>
</evidence>
<evidence type="ECO:0000256" key="10">
    <source>
        <dbReference type="SAM" id="MobiDB-lite"/>
    </source>
</evidence>
<evidence type="ECO:0000256" key="2">
    <source>
        <dbReference type="ARBA" id="ARBA00006555"/>
    </source>
</evidence>
<dbReference type="Pfam" id="PF03544">
    <property type="entry name" value="TonB_C"/>
    <property type="match status" value="1"/>
</dbReference>
<dbReference type="GO" id="GO:0015031">
    <property type="term" value="P:protein transport"/>
    <property type="evidence" value="ECO:0007669"/>
    <property type="project" value="UniProtKB-KW"/>
</dbReference>
<comment type="caution">
    <text evidence="13">The sequence shown here is derived from an EMBL/GenBank/DDBJ whole genome shotgun (WGS) entry which is preliminary data.</text>
</comment>
<organism evidence="13 14">
    <name type="scientific">Sphingobium jiangsuense</name>
    <dbReference type="NCBI Taxonomy" id="870476"/>
    <lineage>
        <taxon>Bacteria</taxon>
        <taxon>Pseudomonadati</taxon>
        <taxon>Pseudomonadota</taxon>
        <taxon>Alphaproteobacteria</taxon>
        <taxon>Sphingomonadales</taxon>
        <taxon>Sphingomonadaceae</taxon>
        <taxon>Sphingobium</taxon>
    </lineage>
</organism>
<keyword evidence="7" id="KW-0653">Protein transport</keyword>
<accession>A0A7W6BDD4</accession>
<dbReference type="GO" id="GO:0055085">
    <property type="term" value="P:transmembrane transport"/>
    <property type="evidence" value="ECO:0007669"/>
    <property type="project" value="InterPro"/>
</dbReference>
<keyword evidence="8 11" id="KW-1133">Transmembrane helix</keyword>
<evidence type="ECO:0000256" key="8">
    <source>
        <dbReference type="ARBA" id="ARBA00022989"/>
    </source>
</evidence>
<evidence type="ECO:0000256" key="4">
    <source>
        <dbReference type="ARBA" id="ARBA00022475"/>
    </source>
</evidence>
<evidence type="ECO:0000259" key="12">
    <source>
        <dbReference type="PROSITE" id="PS52015"/>
    </source>
</evidence>
<protein>
    <submittedName>
        <fullName evidence="13">Protein TonB</fullName>
    </submittedName>
</protein>
<proteinExistence type="inferred from homology"/>
<evidence type="ECO:0000256" key="11">
    <source>
        <dbReference type="SAM" id="Phobius"/>
    </source>
</evidence>
<evidence type="ECO:0000256" key="1">
    <source>
        <dbReference type="ARBA" id="ARBA00004383"/>
    </source>
</evidence>
<sequence>MNGKTLSLRPVETDEMPEAARPAAQVIPMQLPRLAGRYGEGRKPNFVALAGSIAIVGGLIFSMLAFHVVTVHKAPSTMTLVDMVPEPTPPPPPPPPAPRPKQDVPQTASPVVAPKTIVETPPVSVQVATSPVPQPSPVAVPGPPTPAPPAPAPAVESVGDLSSKMISATPPRYPIESRRKHEQGVVSLMVVLSVEGTVVDISVAKSSGFERLDRAALSAVRTWRWSPTRRGGVPVMVRGVVEIPFILKS</sequence>
<evidence type="ECO:0000256" key="6">
    <source>
        <dbReference type="ARBA" id="ARBA00022692"/>
    </source>
</evidence>
<dbReference type="SUPFAM" id="SSF74653">
    <property type="entry name" value="TolA/TonB C-terminal domain"/>
    <property type="match status" value="1"/>
</dbReference>
<keyword evidence="9 11" id="KW-0472">Membrane</keyword>
<feature type="domain" description="TonB C-terminal" evidence="12">
    <location>
        <begin position="158"/>
        <end position="249"/>
    </location>
</feature>
<dbReference type="RefSeq" id="WP_188070279.1">
    <property type="nucleotide sequence ID" value="NZ_BSPS01000026.1"/>
</dbReference>
<dbReference type="Gene3D" id="3.30.1150.10">
    <property type="match status" value="1"/>
</dbReference>
<feature type="region of interest" description="Disordered" evidence="10">
    <location>
        <begin position="82"/>
        <end position="108"/>
    </location>
</feature>
<feature type="region of interest" description="Disordered" evidence="10">
    <location>
        <begin position="127"/>
        <end position="156"/>
    </location>
</feature>
<dbReference type="InterPro" id="IPR037682">
    <property type="entry name" value="TonB_C"/>
</dbReference>
<dbReference type="NCBIfam" id="TIGR01352">
    <property type="entry name" value="tonB_Cterm"/>
    <property type="match status" value="1"/>
</dbReference>
<feature type="compositionally biased region" description="Pro residues" evidence="10">
    <location>
        <begin position="132"/>
        <end position="152"/>
    </location>
</feature>
<gene>
    <name evidence="13" type="ORF">GGR43_000432</name>
</gene>
<keyword evidence="4" id="KW-1003">Cell membrane</keyword>
<evidence type="ECO:0000256" key="7">
    <source>
        <dbReference type="ARBA" id="ARBA00022927"/>
    </source>
</evidence>
<dbReference type="GO" id="GO:0098797">
    <property type="term" value="C:plasma membrane protein complex"/>
    <property type="evidence" value="ECO:0007669"/>
    <property type="project" value="TreeGrafter"/>
</dbReference>
<keyword evidence="5" id="KW-0997">Cell inner membrane</keyword>
<dbReference type="InterPro" id="IPR006260">
    <property type="entry name" value="TonB/TolA_C"/>
</dbReference>
<evidence type="ECO:0000313" key="14">
    <source>
        <dbReference type="Proteomes" id="UP000571950"/>
    </source>
</evidence>
<comment type="subcellular location">
    <subcellularLocation>
        <location evidence="1">Cell inner membrane</location>
        <topology evidence="1">Single-pass membrane protein</topology>
        <orientation evidence="1">Periplasmic side</orientation>
    </subcellularLocation>
</comment>
<feature type="compositionally biased region" description="Pro residues" evidence="10">
    <location>
        <begin position="86"/>
        <end position="99"/>
    </location>
</feature>
<name>A0A7W6BDD4_9SPHN</name>
<feature type="transmembrane region" description="Helical" evidence="11">
    <location>
        <begin position="46"/>
        <end position="69"/>
    </location>
</feature>
<keyword evidence="3" id="KW-0813">Transport</keyword>
<keyword evidence="14" id="KW-1185">Reference proteome</keyword>
<dbReference type="Proteomes" id="UP000571950">
    <property type="component" value="Unassembled WGS sequence"/>
</dbReference>
<reference evidence="13 14" key="1">
    <citation type="submission" date="2020-08" db="EMBL/GenBank/DDBJ databases">
        <title>Genomic Encyclopedia of Type Strains, Phase IV (KMG-IV): sequencing the most valuable type-strain genomes for metagenomic binning, comparative biology and taxonomic classification.</title>
        <authorList>
            <person name="Goeker M."/>
        </authorList>
    </citation>
    <scope>NUCLEOTIDE SEQUENCE [LARGE SCALE GENOMIC DNA]</scope>
    <source>
        <strain evidence="13 14">DSM 26189</strain>
    </source>
</reference>
<dbReference type="GO" id="GO:0031992">
    <property type="term" value="F:energy transducer activity"/>
    <property type="evidence" value="ECO:0007669"/>
    <property type="project" value="TreeGrafter"/>
</dbReference>
<dbReference type="PROSITE" id="PS52015">
    <property type="entry name" value="TONB_CTD"/>
    <property type="match status" value="1"/>
</dbReference>
<evidence type="ECO:0000313" key="13">
    <source>
        <dbReference type="EMBL" id="MBB3924738.1"/>
    </source>
</evidence>